<dbReference type="SUPFAM" id="SSF56672">
    <property type="entry name" value="DNA/RNA polymerases"/>
    <property type="match status" value="1"/>
</dbReference>
<accession>A0A438HFT5</accession>
<comment type="caution">
    <text evidence="1">The sequence shown here is derived from an EMBL/GenBank/DDBJ whole genome shotgun (WGS) entry which is preliminary data.</text>
</comment>
<dbReference type="PANTHER" id="PTHR11439:SF440">
    <property type="entry name" value="INTEGRASE CATALYTIC DOMAIN-CONTAINING PROTEIN"/>
    <property type="match status" value="1"/>
</dbReference>
<name>A0A438HFT5_VITVI</name>
<protein>
    <submittedName>
        <fullName evidence="1">Retrovirus-related Pol polyprotein from transposon RE1</fullName>
    </submittedName>
</protein>
<dbReference type="Proteomes" id="UP000288805">
    <property type="component" value="Unassembled WGS sequence"/>
</dbReference>
<sequence>MDLLDETGMLGCKPIETLIEQGDKGKLFDGDPVDKGRYQRLVGKLIYLSHTRHDIAFVVSVVSQYMLSPCQKHFDVVYRILRYLKKNSGKGLFFGKNEDRRVEVFTDADWVGSIIDRKSISGYCTRPWGNLVTWHCKKHFVVARSSTEAEYRVMAHGICEAIWIKRLLEELKISCEFPMQLYCDNKATISIARNPIHHDRIKHAEVDRHFITENLRTR</sequence>
<gene>
    <name evidence="1" type="primary">RE1_1420</name>
    <name evidence="1" type="ORF">CK203_039598</name>
</gene>
<organism evidence="1 2">
    <name type="scientific">Vitis vinifera</name>
    <name type="common">Grape</name>
    <dbReference type="NCBI Taxonomy" id="29760"/>
    <lineage>
        <taxon>Eukaryota</taxon>
        <taxon>Viridiplantae</taxon>
        <taxon>Streptophyta</taxon>
        <taxon>Embryophyta</taxon>
        <taxon>Tracheophyta</taxon>
        <taxon>Spermatophyta</taxon>
        <taxon>Magnoliopsida</taxon>
        <taxon>eudicotyledons</taxon>
        <taxon>Gunneridae</taxon>
        <taxon>Pentapetalae</taxon>
        <taxon>rosids</taxon>
        <taxon>Vitales</taxon>
        <taxon>Vitaceae</taxon>
        <taxon>Viteae</taxon>
        <taxon>Vitis</taxon>
    </lineage>
</organism>
<proteinExistence type="predicted"/>
<reference evidence="1 2" key="1">
    <citation type="journal article" date="2018" name="PLoS Genet.">
        <title>Population sequencing reveals clonal diversity and ancestral inbreeding in the grapevine cultivar Chardonnay.</title>
        <authorList>
            <person name="Roach M.J."/>
            <person name="Johnson D.L."/>
            <person name="Bohlmann J."/>
            <person name="van Vuuren H.J."/>
            <person name="Jones S.J."/>
            <person name="Pretorius I.S."/>
            <person name="Schmidt S.A."/>
            <person name="Borneman A.R."/>
        </authorList>
    </citation>
    <scope>NUCLEOTIDE SEQUENCE [LARGE SCALE GENOMIC DNA]</scope>
    <source>
        <strain evidence="2">cv. Chardonnay</strain>
        <tissue evidence="1">Leaf</tissue>
    </source>
</reference>
<dbReference type="InterPro" id="IPR043502">
    <property type="entry name" value="DNA/RNA_pol_sf"/>
</dbReference>
<evidence type="ECO:0000313" key="1">
    <source>
        <dbReference type="EMBL" id="RVW83288.1"/>
    </source>
</evidence>
<dbReference type="EMBL" id="QGNW01000230">
    <property type="protein sequence ID" value="RVW83288.1"/>
    <property type="molecule type" value="Genomic_DNA"/>
</dbReference>
<dbReference type="PANTHER" id="PTHR11439">
    <property type="entry name" value="GAG-POL-RELATED RETROTRANSPOSON"/>
    <property type="match status" value="1"/>
</dbReference>
<evidence type="ECO:0000313" key="2">
    <source>
        <dbReference type="Proteomes" id="UP000288805"/>
    </source>
</evidence>
<dbReference type="CDD" id="cd09272">
    <property type="entry name" value="RNase_HI_RT_Ty1"/>
    <property type="match status" value="1"/>
</dbReference>
<dbReference type="AlphaFoldDB" id="A0A438HFT5"/>